<evidence type="ECO:0000313" key="3">
    <source>
        <dbReference type="Proteomes" id="UP001221898"/>
    </source>
</evidence>
<feature type="region of interest" description="Disordered" evidence="1">
    <location>
        <begin position="286"/>
        <end position="305"/>
    </location>
</feature>
<reference evidence="2" key="1">
    <citation type="journal article" date="2023" name="Science">
        <title>Genome structures resolve the early diversification of teleost fishes.</title>
        <authorList>
            <person name="Parey E."/>
            <person name="Louis A."/>
            <person name="Montfort J."/>
            <person name="Bouchez O."/>
            <person name="Roques C."/>
            <person name="Iampietro C."/>
            <person name="Lluch J."/>
            <person name="Castinel A."/>
            <person name="Donnadieu C."/>
            <person name="Desvignes T."/>
            <person name="Floi Bucao C."/>
            <person name="Jouanno E."/>
            <person name="Wen M."/>
            <person name="Mejri S."/>
            <person name="Dirks R."/>
            <person name="Jansen H."/>
            <person name="Henkel C."/>
            <person name="Chen W.J."/>
            <person name="Zahm M."/>
            <person name="Cabau C."/>
            <person name="Klopp C."/>
            <person name="Thompson A.W."/>
            <person name="Robinson-Rechavi M."/>
            <person name="Braasch I."/>
            <person name="Lecointre G."/>
            <person name="Bobe J."/>
            <person name="Postlethwait J.H."/>
            <person name="Berthelot C."/>
            <person name="Roest Crollius H."/>
            <person name="Guiguen Y."/>
        </authorList>
    </citation>
    <scope>NUCLEOTIDE SEQUENCE</scope>
    <source>
        <strain evidence="2">NC1722</strain>
    </source>
</reference>
<dbReference type="AlphaFoldDB" id="A0AAD7T6I5"/>
<dbReference type="EMBL" id="JAINUG010000013">
    <property type="protein sequence ID" value="KAJ8414426.1"/>
    <property type="molecule type" value="Genomic_DNA"/>
</dbReference>
<proteinExistence type="predicted"/>
<dbReference type="Proteomes" id="UP001221898">
    <property type="component" value="Unassembled WGS sequence"/>
</dbReference>
<sequence length="305" mass="33588">MRKVTPHTLRFSHRRADGAGLSRGVGETRDTGLGRVLLLRSFKLLRLESWKLRSARPSEESVREVSCGGECSGEDEVEVGDEAAVVVPHALGTGAEEAHWSLTNRWRKVLESRASTLRLEADRLDSRALAELQETGGGKESTPSGGPFFRPGVKMVVEEGRAELSERLEKVMFQGSERLLLLLLPRAYTGHRPQGKRGGERRGTAEGEGLLVEIHSSTVHKEQRLCCPDFVRQMQALLSGVVNNGRLSDLPVVSRSHKSLDGRQFPVTASSRQLVTRDLLVTLSLGLPKHPRGQQVPESSRGKQE</sequence>
<evidence type="ECO:0000256" key="1">
    <source>
        <dbReference type="SAM" id="MobiDB-lite"/>
    </source>
</evidence>
<name>A0AAD7T6I5_9TELE</name>
<comment type="caution">
    <text evidence="2">The sequence shown here is derived from an EMBL/GenBank/DDBJ whole genome shotgun (WGS) entry which is preliminary data.</text>
</comment>
<protein>
    <submittedName>
        <fullName evidence="2">Uncharacterized protein</fullName>
    </submittedName>
</protein>
<accession>A0AAD7T6I5</accession>
<organism evidence="2 3">
    <name type="scientific">Aldrovandia affinis</name>
    <dbReference type="NCBI Taxonomy" id="143900"/>
    <lineage>
        <taxon>Eukaryota</taxon>
        <taxon>Metazoa</taxon>
        <taxon>Chordata</taxon>
        <taxon>Craniata</taxon>
        <taxon>Vertebrata</taxon>
        <taxon>Euteleostomi</taxon>
        <taxon>Actinopterygii</taxon>
        <taxon>Neopterygii</taxon>
        <taxon>Teleostei</taxon>
        <taxon>Notacanthiformes</taxon>
        <taxon>Halosauridae</taxon>
        <taxon>Aldrovandia</taxon>
    </lineage>
</organism>
<keyword evidence="3" id="KW-1185">Reference proteome</keyword>
<gene>
    <name evidence="2" type="ORF">AAFF_G00052960</name>
</gene>
<evidence type="ECO:0000313" key="2">
    <source>
        <dbReference type="EMBL" id="KAJ8414426.1"/>
    </source>
</evidence>